<dbReference type="CDD" id="cd14750">
    <property type="entry name" value="PBP2_TMBP"/>
    <property type="match status" value="1"/>
</dbReference>
<accession>A0A561DD13</accession>
<proteinExistence type="inferred from homology"/>
<keyword evidence="2" id="KW-0813">Transport</keyword>
<feature type="chain" id="PRO_5038466483" evidence="4">
    <location>
        <begin position="23"/>
        <end position="431"/>
    </location>
</feature>
<name>A0A561DD13_9BACI</name>
<dbReference type="PANTHER" id="PTHR43649:SF34">
    <property type="entry name" value="ABC TRANSPORTER PERIPLASMIC-BINDING PROTEIN YCJN-RELATED"/>
    <property type="match status" value="1"/>
</dbReference>
<keyword evidence="6" id="KW-1185">Reference proteome</keyword>
<dbReference type="RefSeq" id="WP_144565922.1">
    <property type="nucleotide sequence ID" value="NZ_VIVN01000006.1"/>
</dbReference>
<reference evidence="5 6" key="1">
    <citation type="submission" date="2019-06" db="EMBL/GenBank/DDBJ databases">
        <title>Sorghum-associated microbial communities from plants grown in Nebraska, USA.</title>
        <authorList>
            <person name="Schachtman D."/>
        </authorList>
    </citation>
    <scope>NUCLEOTIDE SEQUENCE [LARGE SCALE GENOMIC DNA]</scope>
    <source>
        <strain evidence="5 6">2482</strain>
    </source>
</reference>
<protein>
    <submittedName>
        <fullName evidence="5">Multiple sugar transport system substrate-binding protein</fullName>
    </submittedName>
</protein>
<dbReference type="EMBL" id="VIVN01000006">
    <property type="protein sequence ID" value="TWE01233.1"/>
    <property type="molecule type" value="Genomic_DNA"/>
</dbReference>
<dbReference type="SUPFAM" id="SSF53850">
    <property type="entry name" value="Periplasmic binding protein-like II"/>
    <property type="match status" value="1"/>
</dbReference>
<evidence type="ECO:0000313" key="6">
    <source>
        <dbReference type="Proteomes" id="UP000319671"/>
    </source>
</evidence>
<feature type="signal peptide" evidence="4">
    <location>
        <begin position="1"/>
        <end position="22"/>
    </location>
</feature>
<dbReference type="Pfam" id="PF01547">
    <property type="entry name" value="SBP_bac_1"/>
    <property type="match status" value="1"/>
</dbReference>
<sequence length="431" mass="47949">MKLKKFYILLLVCMMIALSACSSDQSSTNTDGKDSNSNVTTINFAAIKTFGVDSWKELINKFEQQNPTIKVKLTQMPAPAKSTEIHQYLVTSLQSGQSDIDVFTGDVVWVPEFAAAGWTEPMDQYVNKDEYYPGVIDALTYNGKLSAMPWYVDGGMLYYRKDLLEKYNKPVPKTWDDMLATAKEIQSKENNPKLQQFVWQGKQAEVLVCDFVEFLGSAGGSILNTQGKSNADSPEFLKTLKFMKKLTDDKISPKSVLTFDEEPSRTVFTDGNAIFHRNWSYVWSVAQDPKQSKVVDKVGVAPLPSFDGNSSSSTMGGYQFMVAKNSKKKDAAIKFAQFLSSKESQLYFASELAFSPTRPSVLEDKGLQQKNPFLTGLDKVFQGTTARPVSPDYPKLSLVLQSNISGVLSNSIKADDAAKQIDTELKKITKQ</sequence>
<dbReference type="PANTHER" id="PTHR43649">
    <property type="entry name" value="ARABINOSE-BINDING PROTEIN-RELATED"/>
    <property type="match status" value="1"/>
</dbReference>
<dbReference type="Proteomes" id="UP000319671">
    <property type="component" value="Unassembled WGS sequence"/>
</dbReference>
<comment type="caution">
    <text evidence="5">The sequence shown here is derived from an EMBL/GenBank/DDBJ whole genome shotgun (WGS) entry which is preliminary data.</text>
</comment>
<evidence type="ECO:0000256" key="3">
    <source>
        <dbReference type="ARBA" id="ARBA00022729"/>
    </source>
</evidence>
<evidence type="ECO:0000256" key="4">
    <source>
        <dbReference type="SAM" id="SignalP"/>
    </source>
</evidence>
<gene>
    <name evidence="5" type="ORF">FB550_106291</name>
</gene>
<keyword evidence="3 4" id="KW-0732">Signal</keyword>
<evidence type="ECO:0000256" key="1">
    <source>
        <dbReference type="ARBA" id="ARBA00008520"/>
    </source>
</evidence>
<evidence type="ECO:0000313" key="5">
    <source>
        <dbReference type="EMBL" id="TWE01233.1"/>
    </source>
</evidence>
<dbReference type="PROSITE" id="PS51257">
    <property type="entry name" value="PROKAR_LIPOPROTEIN"/>
    <property type="match status" value="1"/>
</dbReference>
<dbReference type="AlphaFoldDB" id="A0A561DD13"/>
<dbReference type="Gene3D" id="3.40.190.10">
    <property type="entry name" value="Periplasmic binding protein-like II"/>
    <property type="match status" value="2"/>
</dbReference>
<dbReference type="InterPro" id="IPR006059">
    <property type="entry name" value="SBP"/>
</dbReference>
<comment type="similarity">
    <text evidence="1">Belongs to the bacterial solute-binding protein 1 family.</text>
</comment>
<dbReference type="InterPro" id="IPR050490">
    <property type="entry name" value="Bact_solute-bd_prot1"/>
</dbReference>
<keyword evidence="5" id="KW-0762">Sugar transport</keyword>
<evidence type="ECO:0000256" key="2">
    <source>
        <dbReference type="ARBA" id="ARBA00022448"/>
    </source>
</evidence>
<organism evidence="5 6">
    <name type="scientific">Neobacillus bataviensis</name>
    <dbReference type="NCBI Taxonomy" id="220685"/>
    <lineage>
        <taxon>Bacteria</taxon>
        <taxon>Bacillati</taxon>
        <taxon>Bacillota</taxon>
        <taxon>Bacilli</taxon>
        <taxon>Bacillales</taxon>
        <taxon>Bacillaceae</taxon>
        <taxon>Neobacillus</taxon>
    </lineage>
</organism>